<accession>A0A0X1KPB2</accession>
<dbReference type="Proteomes" id="UP000077469">
    <property type="component" value="Chromosome"/>
</dbReference>
<dbReference type="EMBL" id="CP007141">
    <property type="protein sequence ID" value="AJC73127.1"/>
    <property type="molecule type" value="Genomic_DNA"/>
</dbReference>
<keyword evidence="3" id="KW-1185">Reference proteome</keyword>
<dbReference type="PATRIC" id="fig|1123384.7.peg.338"/>
<protein>
    <submittedName>
        <fullName evidence="2">2-hydroxyglutaryl-CoA dehydratase</fullName>
    </submittedName>
</protein>
<dbReference type="InterPro" id="IPR010327">
    <property type="entry name" value="FldB/FldC_alpha/beta"/>
</dbReference>
<dbReference type="Gene3D" id="3.40.50.11890">
    <property type="match status" value="1"/>
</dbReference>
<gene>
    <name evidence="2" type="ORF">AJ81_01700</name>
</gene>
<dbReference type="AlphaFoldDB" id="A0A0X1KPB2"/>
<evidence type="ECO:0000313" key="2">
    <source>
        <dbReference type="EMBL" id="AJC73127.1"/>
    </source>
</evidence>
<dbReference type="PaxDb" id="1123384-AJ81_01700"/>
<organism evidence="2 3">
    <name type="scientific">Pseudothermotoga hypogea DSM 11164 = NBRC 106472</name>
    <dbReference type="NCBI Taxonomy" id="1123384"/>
    <lineage>
        <taxon>Bacteria</taxon>
        <taxon>Thermotogati</taxon>
        <taxon>Thermotogota</taxon>
        <taxon>Thermotogae</taxon>
        <taxon>Thermotogales</taxon>
        <taxon>Thermotogaceae</taxon>
        <taxon>Pseudothermotoga</taxon>
    </lineage>
</organism>
<dbReference type="RefSeq" id="WP_031503497.1">
    <property type="nucleotide sequence ID" value="NC_022795.1"/>
</dbReference>
<dbReference type="Gene3D" id="3.40.50.11900">
    <property type="match status" value="1"/>
</dbReference>
<dbReference type="OrthoDB" id="9810278at2"/>
<comment type="similarity">
    <text evidence="1">Belongs to the FldB/FldC dehydratase alpha/beta subunit family.</text>
</comment>
<dbReference type="PANTHER" id="PTHR30548">
    <property type="entry name" value="2-HYDROXYGLUTARYL-COA DEHYDRATASE, D-COMPONENT-RELATED"/>
    <property type="match status" value="1"/>
</dbReference>
<dbReference type="PANTHER" id="PTHR30548:SF2">
    <property type="entry name" value="2-HYDROXYACYL-COA DEHYDRATASE,D-COMPONENT"/>
    <property type="match status" value="1"/>
</dbReference>
<dbReference type="Pfam" id="PF06050">
    <property type="entry name" value="HGD-D"/>
    <property type="match status" value="1"/>
</dbReference>
<evidence type="ECO:0000313" key="3">
    <source>
        <dbReference type="Proteomes" id="UP000077469"/>
    </source>
</evidence>
<sequence length="416" mass="47506">MSKKSVAYGKFVRFFWNKPTVALNLLTLGLKLENTRRKVVATTRNDFSSWVDFAALSIVASAFSGEEVALVNLFFPSEIMAGFALKSVSAEGLSGMLAAMHLEDFALARAESIGVSKNTCSFHRAGLGLNLLNMMKNVRAVAVTNMLCDGNVPIFRTIASLYGLKLIVLDVPRNLDEFNVDYVSQQLEQAVYELENQLNRRFDWKKFEEQMKIESEIFEALRELYPKLCEKPIKMHLYQHVNLLYTIHVRPDFHLLKAVRALERDLKAETSDDAKRILWMHLSPYYDNVLNEIFSKDSPHTVVASELCWDWLDWRIDVRRGFKSIAEKLLLNPLLNDARKRAEFAVKLAKDFRVNGVIHFNQFGCKQSSGSIELIKGVFDELKIPFLSLDGDCVDHTSSSSEQFKTRVQAFLEMIE</sequence>
<reference evidence="2 3" key="1">
    <citation type="submission" date="2014-01" db="EMBL/GenBank/DDBJ databases">
        <title>Genome sequencing of Thermotog hypogea.</title>
        <authorList>
            <person name="Zhang X."/>
            <person name="Alvare G."/>
            <person name="Fristensky B."/>
            <person name="Chen L."/>
            <person name="Suen T."/>
            <person name="Chen Q."/>
            <person name="Ma K."/>
        </authorList>
    </citation>
    <scope>NUCLEOTIDE SEQUENCE [LARGE SCALE GENOMIC DNA]</scope>
    <source>
        <strain evidence="2 3">DSM 11164</strain>
    </source>
</reference>
<dbReference type="STRING" id="1123384.AJ81_01700"/>
<proteinExistence type="inferred from homology"/>
<name>A0A0X1KPB2_9THEM</name>
<evidence type="ECO:0000256" key="1">
    <source>
        <dbReference type="ARBA" id="ARBA00005806"/>
    </source>
</evidence>
<dbReference type="KEGG" id="phy:AJ81_01700"/>